<protein>
    <recommendedName>
        <fullName evidence="6">FHA domain-containing protein</fullName>
    </recommendedName>
</protein>
<evidence type="ECO:0008006" key="6">
    <source>
        <dbReference type="Google" id="ProtNLM"/>
    </source>
</evidence>
<feature type="compositionally biased region" description="Acidic residues" evidence="1">
    <location>
        <begin position="595"/>
        <end position="605"/>
    </location>
</feature>
<dbReference type="PROSITE" id="PS50234">
    <property type="entry name" value="VWFA"/>
    <property type="match status" value="1"/>
</dbReference>
<feature type="transmembrane region" description="Helical" evidence="2">
    <location>
        <begin position="443"/>
        <end position="463"/>
    </location>
</feature>
<dbReference type="CDD" id="cd00060">
    <property type="entry name" value="FHA"/>
    <property type="match status" value="1"/>
</dbReference>
<dbReference type="SMART" id="SM00240">
    <property type="entry name" value="FHA"/>
    <property type="match status" value="1"/>
</dbReference>
<feature type="domain" description="FHA" evidence="3">
    <location>
        <begin position="516"/>
        <end position="566"/>
    </location>
</feature>
<sequence>MAQEGVQLRLGAPELSAFPEVRLNVLSADGQGAPLAEAELSRLTLRENGVPIADAQVQYVPVGVDIIFVLDADSSLDIIDAGSSETRLQVVQAALQRYASRFMSPTGLDRISLLVPDEANASGRFLSQDVTEAASVLTAVQNYAPDLPEAAPINSMMLQAIEHAASIKEDGRYQAILLLSEARRLNQFLEYELLVEQAQAIELPIFTAILGGQASFDEIDAAAALYQPTRAYYAHMPRSEEADSLFLIWQRQGNQAQIRYRSLQTESGRYPITVNIGTLTAATELILQIAPPEIELVLPAAAVQRQGSTPDTPLTELEPTTLEIPVQLRWPDGLPRMVTAVTLLVDGQPQPQPQLALPQPDEAGRIILNWQVQSVDTGAYRLAAELTDVLGYTTTTETVVMTITAVRPAPPTPTPAPTATPSPIEQIAKVTTSVATAVSRDDWLLILVGLGLLGLLLMLIRWWRRRSSKTTPRPRPEIAEADDELNDVNASLIASLQLVEDAPGNRTDIVLDEDNNAIGRDIEVAQIVFGDSSVARLHARIRKRNGRYWLYDEGSASGTFLNHERLGLSPHQLQDGDEIRLGRLLLRFQLRPELPTDEDEGEGGESGETAVGSDKASD</sequence>
<dbReference type="Gene3D" id="2.60.200.20">
    <property type="match status" value="1"/>
</dbReference>
<keyword evidence="2" id="KW-0472">Membrane</keyword>
<keyword evidence="2" id="KW-1133">Transmembrane helix</keyword>
<organism evidence="5">
    <name type="scientific">hydrothermal vent metagenome</name>
    <dbReference type="NCBI Taxonomy" id="652676"/>
    <lineage>
        <taxon>unclassified sequences</taxon>
        <taxon>metagenomes</taxon>
        <taxon>ecological metagenomes</taxon>
    </lineage>
</organism>
<dbReference type="InterPro" id="IPR050923">
    <property type="entry name" value="Cell_Proc_Reg/RNA_Proc"/>
</dbReference>
<accession>A0A3B0VAT5</accession>
<dbReference type="CDD" id="cd00198">
    <property type="entry name" value="vWFA"/>
    <property type="match status" value="1"/>
</dbReference>
<evidence type="ECO:0000313" key="5">
    <source>
        <dbReference type="EMBL" id="VAW35962.1"/>
    </source>
</evidence>
<dbReference type="EMBL" id="UOEU01000607">
    <property type="protein sequence ID" value="VAW35962.1"/>
    <property type="molecule type" value="Genomic_DNA"/>
</dbReference>
<name>A0A3B0VAT5_9ZZZZ</name>
<keyword evidence="2" id="KW-0812">Transmembrane</keyword>
<reference evidence="5" key="1">
    <citation type="submission" date="2018-06" db="EMBL/GenBank/DDBJ databases">
        <authorList>
            <person name="Zhirakovskaya E."/>
        </authorList>
    </citation>
    <scope>NUCLEOTIDE SEQUENCE</scope>
</reference>
<proteinExistence type="predicted"/>
<dbReference type="Pfam" id="PF00498">
    <property type="entry name" value="FHA"/>
    <property type="match status" value="1"/>
</dbReference>
<dbReference type="AlphaFoldDB" id="A0A3B0VAT5"/>
<dbReference type="SUPFAM" id="SSF49879">
    <property type="entry name" value="SMAD/FHA domain"/>
    <property type="match status" value="1"/>
</dbReference>
<feature type="region of interest" description="Disordered" evidence="1">
    <location>
        <begin position="592"/>
        <end position="618"/>
    </location>
</feature>
<gene>
    <name evidence="5" type="ORF">MNBD_CHLOROFLEXI01-459</name>
</gene>
<dbReference type="PROSITE" id="PS50006">
    <property type="entry name" value="FHA_DOMAIN"/>
    <property type="match status" value="1"/>
</dbReference>
<evidence type="ECO:0000256" key="1">
    <source>
        <dbReference type="SAM" id="MobiDB-lite"/>
    </source>
</evidence>
<evidence type="ECO:0000259" key="4">
    <source>
        <dbReference type="PROSITE" id="PS50234"/>
    </source>
</evidence>
<dbReference type="InterPro" id="IPR036465">
    <property type="entry name" value="vWFA_dom_sf"/>
</dbReference>
<evidence type="ECO:0000259" key="3">
    <source>
        <dbReference type="PROSITE" id="PS50006"/>
    </source>
</evidence>
<dbReference type="SUPFAM" id="SSF53300">
    <property type="entry name" value="vWA-like"/>
    <property type="match status" value="1"/>
</dbReference>
<evidence type="ECO:0000256" key="2">
    <source>
        <dbReference type="SAM" id="Phobius"/>
    </source>
</evidence>
<dbReference type="InterPro" id="IPR002035">
    <property type="entry name" value="VWF_A"/>
</dbReference>
<feature type="domain" description="VWFA" evidence="4">
    <location>
        <begin position="65"/>
        <end position="223"/>
    </location>
</feature>
<dbReference type="InterPro" id="IPR008984">
    <property type="entry name" value="SMAD_FHA_dom_sf"/>
</dbReference>
<dbReference type="InterPro" id="IPR000253">
    <property type="entry name" value="FHA_dom"/>
</dbReference>
<dbReference type="PANTHER" id="PTHR23308">
    <property type="entry name" value="NUCLEAR INHIBITOR OF PROTEIN PHOSPHATASE-1"/>
    <property type="match status" value="1"/>
</dbReference>